<name>A0A2C6KRF5_9APIC</name>
<dbReference type="RefSeq" id="XP_067924687.1">
    <property type="nucleotide sequence ID" value="XM_068063341.1"/>
</dbReference>
<keyword evidence="3" id="KW-1185">Reference proteome</keyword>
<evidence type="ECO:0000313" key="2">
    <source>
        <dbReference type="EMBL" id="PHJ23010.1"/>
    </source>
</evidence>
<feature type="compositionally biased region" description="Polar residues" evidence="1">
    <location>
        <begin position="1"/>
        <end position="13"/>
    </location>
</feature>
<sequence length="124" mass="13427">MVTNGGVTSSYASQKLRGEQDEASGKIPLPVFSYHAPRDHNGNIATGSGGKHDQKGRHSGGENGDLDFEELRDDGSLGMKRGMDSQSYGSSLQFPRDEKDGRVALPAFRLEETDQSPGKKKMTK</sequence>
<gene>
    <name evidence="2" type="ORF">CSUI_003143</name>
</gene>
<organism evidence="2 3">
    <name type="scientific">Cystoisospora suis</name>
    <dbReference type="NCBI Taxonomy" id="483139"/>
    <lineage>
        <taxon>Eukaryota</taxon>
        <taxon>Sar</taxon>
        <taxon>Alveolata</taxon>
        <taxon>Apicomplexa</taxon>
        <taxon>Conoidasida</taxon>
        <taxon>Coccidia</taxon>
        <taxon>Eucoccidiorida</taxon>
        <taxon>Eimeriorina</taxon>
        <taxon>Sarcocystidae</taxon>
        <taxon>Cystoisospora</taxon>
    </lineage>
</organism>
<dbReference type="OrthoDB" id="333114at2759"/>
<dbReference type="GeneID" id="94426552"/>
<reference evidence="2 3" key="1">
    <citation type="journal article" date="2017" name="Int. J. Parasitol.">
        <title>The genome of the protozoan parasite Cystoisospora suis and a reverse vaccinology approach to identify vaccine candidates.</title>
        <authorList>
            <person name="Palmieri N."/>
            <person name="Shrestha A."/>
            <person name="Ruttkowski B."/>
            <person name="Beck T."/>
            <person name="Vogl C."/>
            <person name="Tomley F."/>
            <person name="Blake D.P."/>
            <person name="Joachim A."/>
        </authorList>
    </citation>
    <scope>NUCLEOTIDE SEQUENCE [LARGE SCALE GENOMIC DNA]</scope>
    <source>
        <strain evidence="2 3">Wien I</strain>
    </source>
</reference>
<proteinExistence type="predicted"/>
<dbReference type="Proteomes" id="UP000221165">
    <property type="component" value="Unassembled WGS sequence"/>
</dbReference>
<feature type="region of interest" description="Disordered" evidence="1">
    <location>
        <begin position="1"/>
        <end position="124"/>
    </location>
</feature>
<dbReference type="VEuPathDB" id="ToxoDB:CSUI_003143"/>
<protein>
    <submittedName>
        <fullName evidence="2">Uncharacterized protein</fullName>
    </submittedName>
</protein>
<comment type="caution">
    <text evidence="2">The sequence shown here is derived from an EMBL/GenBank/DDBJ whole genome shotgun (WGS) entry which is preliminary data.</text>
</comment>
<evidence type="ECO:0000256" key="1">
    <source>
        <dbReference type="SAM" id="MobiDB-lite"/>
    </source>
</evidence>
<accession>A0A2C6KRF5</accession>
<dbReference type="EMBL" id="MIGC01001358">
    <property type="protein sequence ID" value="PHJ23010.1"/>
    <property type="molecule type" value="Genomic_DNA"/>
</dbReference>
<evidence type="ECO:0000313" key="3">
    <source>
        <dbReference type="Proteomes" id="UP000221165"/>
    </source>
</evidence>
<dbReference type="AlphaFoldDB" id="A0A2C6KRF5"/>
<feature type="compositionally biased region" description="Polar residues" evidence="1">
    <location>
        <begin position="84"/>
        <end position="93"/>
    </location>
</feature>